<sequence>MNPPVQPGALARLETIVKAYDVRGIVGEALTAEVVEALGAGFVDEVGAGGGRVVVGHDMRDSSPGFAEAFARGAAARGADVVAIGLCSTDESYFASGSLHAPAAMFTASHNPAAYNGIKFSRAGAQGISLDTGLAAIRDRAADYLEAGVPVVPEPGRVERADVLADYAEHLRTLVDLGGIRPLKVVVDAGNGMGGLTVPAVLGEAAGLPALPLEIVPLYFELDGTFPNHEANPLDPANLVDLQRAVLEQGADLGLAFDGDADRCFVVDERGEAVDPSAVAAIVALREIARVRALGEPEPTVIHNLITSRFVPETIEAVGAIPVRTRVGHSLIKDRMNETGAVFGGEHSAHYYFRDFWGADNGMLAAMHLLAEFGAQDAPLSEMSARFTPYALSGEINSTVADVPAAYTRIVEAFTGRVEFDELDGLTATGITAEDEPFWWFNVRPSNTEPLLRLNVEGEDVATMTAVRDEVLALIRA</sequence>
<gene>
    <name evidence="11" type="ORF">GLX25_07715</name>
</gene>
<evidence type="ECO:0000256" key="5">
    <source>
        <dbReference type="ARBA" id="ARBA00022842"/>
    </source>
</evidence>
<dbReference type="Pfam" id="PF02880">
    <property type="entry name" value="PGM_PMM_III"/>
    <property type="match status" value="1"/>
</dbReference>
<dbReference type="Pfam" id="PF00408">
    <property type="entry name" value="PGM_PMM_IV"/>
    <property type="match status" value="1"/>
</dbReference>
<dbReference type="GO" id="GO:0005975">
    <property type="term" value="P:carbohydrate metabolic process"/>
    <property type="evidence" value="ECO:0007669"/>
    <property type="project" value="InterPro"/>
</dbReference>
<accession>A0A7C9HHJ4</accession>
<dbReference type="InterPro" id="IPR005845">
    <property type="entry name" value="A-D-PHexomutase_a/b/a-II"/>
</dbReference>
<evidence type="ECO:0000256" key="3">
    <source>
        <dbReference type="ARBA" id="ARBA00022553"/>
    </source>
</evidence>
<protein>
    <submittedName>
        <fullName evidence="11">Phosphomannomutase/phosphoglucomutase</fullName>
    </submittedName>
</protein>
<dbReference type="PRINTS" id="PR00509">
    <property type="entry name" value="PGMPMM"/>
</dbReference>
<evidence type="ECO:0000259" key="9">
    <source>
        <dbReference type="Pfam" id="PF02879"/>
    </source>
</evidence>
<dbReference type="EMBL" id="WODA01000014">
    <property type="protein sequence ID" value="MUN07003.1"/>
    <property type="molecule type" value="Genomic_DNA"/>
</dbReference>
<dbReference type="AlphaFoldDB" id="A0A7C9HHJ4"/>
<dbReference type="CDD" id="cd03089">
    <property type="entry name" value="PMM_PGM"/>
    <property type="match status" value="1"/>
</dbReference>
<dbReference type="SUPFAM" id="SSF53738">
    <property type="entry name" value="Phosphoglucomutase, first 3 domains"/>
    <property type="match status" value="3"/>
</dbReference>
<keyword evidence="6" id="KW-0413">Isomerase</keyword>
<dbReference type="InterPro" id="IPR005844">
    <property type="entry name" value="A-D-PHexomutase_a/b/a-I"/>
</dbReference>
<evidence type="ECO:0000256" key="6">
    <source>
        <dbReference type="ARBA" id="ARBA00023235"/>
    </source>
</evidence>
<proteinExistence type="inferred from homology"/>
<dbReference type="InterPro" id="IPR016055">
    <property type="entry name" value="A-D-PHexomutase_a/b/a-I/II/III"/>
</dbReference>
<dbReference type="InterPro" id="IPR005843">
    <property type="entry name" value="A-D-PHexomutase_C"/>
</dbReference>
<evidence type="ECO:0000259" key="7">
    <source>
        <dbReference type="Pfam" id="PF00408"/>
    </source>
</evidence>
<dbReference type="InterPro" id="IPR005846">
    <property type="entry name" value="A-D-PHexomutase_a/b/a-III"/>
</dbReference>
<feature type="domain" description="Alpha-D-phosphohexomutase C-terminal" evidence="7">
    <location>
        <begin position="395"/>
        <end position="473"/>
    </location>
</feature>
<dbReference type="Gene3D" id="3.30.310.50">
    <property type="entry name" value="Alpha-D-phosphohexomutase, C-terminal domain"/>
    <property type="match status" value="1"/>
</dbReference>
<dbReference type="SUPFAM" id="SSF55957">
    <property type="entry name" value="Phosphoglucomutase, C-terminal domain"/>
    <property type="match status" value="1"/>
</dbReference>
<feature type="domain" description="Alpha-D-phosphohexomutase alpha/beta/alpha" evidence="9">
    <location>
        <begin position="166"/>
        <end position="271"/>
    </location>
</feature>
<dbReference type="Gene3D" id="3.40.120.10">
    <property type="entry name" value="Alpha-D-Glucose-1,6-Bisphosphate, subunit A, domain 3"/>
    <property type="match status" value="3"/>
</dbReference>
<evidence type="ECO:0000259" key="10">
    <source>
        <dbReference type="Pfam" id="PF02880"/>
    </source>
</evidence>
<dbReference type="RefSeq" id="WP_155841846.1">
    <property type="nucleotide sequence ID" value="NZ_BAAAIA010000003.1"/>
</dbReference>
<dbReference type="PANTHER" id="PTHR43771">
    <property type="entry name" value="PHOSPHOMANNOMUTASE"/>
    <property type="match status" value="1"/>
</dbReference>
<dbReference type="OrthoDB" id="9803322at2"/>
<evidence type="ECO:0000256" key="2">
    <source>
        <dbReference type="ARBA" id="ARBA00010231"/>
    </source>
</evidence>
<feature type="domain" description="Alpha-D-phosphohexomutase alpha/beta/alpha" evidence="10">
    <location>
        <begin position="279"/>
        <end position="388"/>
    </location>
</feature>
<dbReference type="Pfam" id="PF02879">
    <property type="entry name" value="PGM_PMM_II"/>
    <property type="match status" value="1"/>
</dbReference>
<dbReference type="PANTHER" id="PTHR43771:SF1">
    <property type="entry name" value="PHOSPHOMANNOMUTASE"/>
    <property type="match status" value="1"/>
</dbReference>
<comment type="caution">
    <text evidence="11">The sequence shown here is derived from an EMBL/GenBank/DDBJ whole genome shotgun (WGS) entry which is preliminary data.</text>
</comment>
<organism evidence="11 12">
    <name type="scientific">Agromyces luteolus</name>
    <dbReference type="NCBI Taxonomy" id="88373"/>
    <lineage>
        <taxon>Bacteria</taxon>
        <taxon>Bacillati</taxon>
        <taxon>Actinomycetota</taxon>
        <taxon>Actinomycetes</taxon>
        <taxon>Micrococcales</taxon>
        <taxon>Microbacteriaceae</taxon>
        <taxon>Agromyces</taxon>
    </lineage>
</organism>
<evidence type="ECO:0000259" key="8">
    <source>
        <dbReference type="Pfam" id="PF02878"/>
    </source>
</evidence>
<evidence type="ECO:0000256" key="1">
    <source>
        <dbReference type="ARBA" id="ARBA00001946"/>
    </source>
</evidence>
<dbReference type="GO" id="GO:0016868">
    <property type="term" value="F:intramolecular phosphotransferase activity"/>
    <property type="evidence" value="ECO:0007669"/>
    <property type="project" value="InterPro"/>
</dbReference>
<comment type="cofactor">
    <cofactor evidence="1">
        <name>Mg(2+)</name>
        <dbReference type="ChEBI" id="CHEBI:18420"/>
    </cofactor>
</comment>
<reference evidence="11 12" key="1">
    <citation type="submission" date="2019-11" db="EMBL/GenBank/DDBJ databases">
        <title>Agromyces kandeliae sp. nov., isolated from mangrove soil.</title>
        <authorList>
            <person name="Wang R."/>
        </authorList>
    </citation>
    <scope>NUCLEOTIDE SEQUENCE [LARGE SCALE GENOMIC DNA]</scope>
    <source>
        <strain evidence="11 12">JCM 11431</strain>
    </source>
</reference>
<keyword evidence="3" id="KW-0597">Phosphoprotein</keyword>
<dbReference type="InterPro" id="IPR005841">
    <property type="entry name" value="Alpha-D-phosphohexomutase_SF"/>
</dbReference>
<evidence type="ECO:0000313" key="12">
    <source>
        <dbReference type="Proteomes" id="UP000480122"/>
    </source>
</evidence>
<evidence type="ECO:0000256" key="4">
    <source>
        <dbReference type="ARBA" id="ARBA00022723"/>
    </source>
</evidence>
<dbReference type="Pfam" id="PF02878">
    <property type="entry name" value="PGM_PMM_I"/>
    <property type="match status" value="1"/>
</dbReference>
<keyword evidence="4" id="KW-0479">Metal-binding</keyword>
<dbReference type="GO" id="GO:0046872">
    <property type="term" value="F:metal ion binding"/>
    <property type="evidence" value="ECO:0007669"/>
    <property type="project" value="UniProtKB-KW"/>
</dbReference>
<dbReference type="Proteomes" id="UP000480122">
    <property type="component" value="Unassembled WGS sequence"/>
</dbReference>
<feature type="domain" description="Alpha-D-phosphohexomutase alpha/beta/alpha" evidence="8">
    <location>
        <begin position="16"/>
        <end position="139"/>
    </location>
</feature>
<dbReference type="InterPro" id="IPR036900">
    <property type="entry name" value="A-D-PHexomutase_C_sf"/>
</dbReference>
<name>A0A7C9HHJ4_9MICO</name>
<dbReference type="NCBIfam" id="NF007088">
    <property type="entry name" value="PRK09542.1"/>
    <property type="match status" value="1"/>
</dbReference>
<keyword evidence="5" id="KW-0460">Magnesium</keyword>
<keyword evidence="12" id="KW-1185">Reference proteome</keyword>
<evidence type="ECO:0000313" key="11">
    <source>
        <dbReference type="EMBL" id="MUN07003.1"/>
    </source>
</evidence>
<comment type="similarity">
    <text evidence="2">Belongs to the phosphohexose mutase family.</text>
</comment>